<dbReference type="GeneID" id="73795691"/>
<name>A0A4R3TNT0_9FIRM</name>
<sequence length="66" mass="7814">MLSIDKNQMTIEHYQEVLLVSETLIKIRMPQMEISIRGDKLHMLALEKEELLLEGCFLELTFQYES</sequence>
<dbReference type="RefSeq" id="WP_008688397.1">
    <property type="nucleotide sequence ID" value="NZ_AP024510.1"/>
</dbReference>
<dbReference type="AlphaFoldDB" id="A0A4R3TNT0"/>
<dbReference type="InterPro" id="IPR022476">
    <property type="entry name" value="Spore_YabP/YqfC"/>
</dbReference>
<organism evidence="1 2">
    <name type="scientific">Longicatena caecimuris</name>
    <dbReference type="NCBI Taxonomy" id="1796635"/>
    <lineage>
        <taxon>Bacteria</taxon>
        <taxon>Bacillati</taxon>
        <taxon>Bacillota</taxon>
        <taxon>Erysipelotrichia</taxon>
        <taxon>Erysipelotrichales</taxon>
        <taxon>Erysipelotrichaceae</taxon>
        <taxon>Longicatena</taxon>
    </lineage>
</organism>
<comment type="caution">
    <text evidence="1">The sequence shown here is derived from an EMBL/GenBank/DDBJ whole genome shotgun (WGS) entry which is preliminary data.</text>
</comment>
<proteinExistence type="predicted"/>
<keyword evidence="2" id="KW-1185">Reference proteome</keyword>
<dbReference type="Proteomes" id="UP000295773">
    <property type="component" value="Unassembled WGS sequence"/>
</dbReference>
<protein>
    <submittedName>
        <fullName evidence="1">Sporulation protein YqfC</fullName>
    </submittedName>
</protein>
<evidence type="ECO:0000313" key="1">
    <source>
        <dbReference type="EMBL" id="TCU63444.1"/>
    </source>
</evidence>
<accession>A0A4R3TNT0</accession>
<dbReference type="EMBL" id="SMBP01000001">
    <property type="protein sequence ID" value="TCU63444.1"/>
    <property type="molecule type" value="Genomic_DNA"/>
</dbReference>
<reference evidence="1 2" key="1">
    <citation type="submission" date="2019-03" db="EMBL/GenBank/DDBJ databases">
        <title>Genomic Encyclopedia of Type Strains, Phase IV (KMG-IV): sequencing the most valuable type-strain genomes for metagenomic binning, comparative biology and taxonomic classification.</title>
        <authorList>
            <person name="Goeker M."/>
        </authorList>
    </citation>
    <scope>NUCLEOTIDE SEQUENCE [LARGE SCALE GENOMIC DNA]</scope>
    <source>
        <strain evidence="1 2">DSM 29481</strain>
    </source>
</reference>
<dbReference type="Pfam" id="PF07873">
    <property type="entry name" value="YabP"/>
    <property type="match status" value="1"/>
</dbReference>
<gene>
    <name evidence="1" type="ORF">EDD61_10195</name>
</gene>
<evidence type="ECO:0000313" key="2">
    <source>
        <dbReference type="Proteomes" id="UP000295773"/>
    </source>
</evidence>